<feature type="transmembrane region" description="Helical" evidence="7">
    <location>
        <begin position="329"/>
        <end position="347"/>
    </location>
</feature>
<evidence type="ECO:0000313" key="9">
    <source>
        <dbReference type="Proteomes" id="UP000619761"/>
    </source>
</evidence>
<dbReference type="Proteomes" id="UP000619761">
    <property type="component" value="Unassembled WGS sequence"/>
</dbReference>
<evidence type="ECO:0000256" key="2">
    <source>
        <dbReference type="ARBA" id="ARBA00022448"/>
    </source>
</evidence>
<organism evidence="8 9">
    <name type="scientific">Cellvibrio zantedeschiae</name>
    <dbReference type="NCBI Taxonomy" id="1237077"/>
    <lineage>
        <taxon>Bacteria</taxon>
        <taxon>Pseudomonadati</taxon>
        <taxon>Pseudomonadota</taxon>
        <taxon>Gammaproteobacteria</taxon>
        <taxon>Cellvibrionales</taxon>
        <taxon>Cellvibrionaceae</taxon>
        <taxon>Cellvibrio</taxon>
    </lineage>
</organism>
<name>A0ABQ3B0W1_9GAMM</name>
<evidence type="ECO:0000256" key="1">
    <source>
        <dbReference type="ARBA" id="ARBA00004429"/>
    </source>
</evidence>
<dbReference type="NCBIfam" id="TIGR00797">
    <property type="entry name" value="matE"/>
    <property type="match status" value="1"/>
</dbReference>
<keyword evidence="5 7" id="KW-1133">Transmembrane helix</keyword>
<proteinExistence type="predicted"/>
<sequence length="465" mass="50898">MSQIPDVSSDSDQSPVTAAQSKGLWGMSRPLLVEQSLQLSVPVLDTFFLSRVSDSAAAGAGAMTPVIFFCVNILWVTVFSGSSIASQRLGAGDREKALATIATYATWILVVGGMLGLLLYWSAPWVCSLMGLPGQIQTDAVTYIHAIAAIMLVWALKMIFQTILNIFGMPQWNMLANIVFFLCNILFCSAVVFQWFNLPPLGIEGVAYASVLAAIIGVLVSGFFVWSRLDLNLSWDSFVKEFRPASRHTLRIALPSMIEPMSFDLNMMVLNGFAAALGAAALAAKIYTFNTFLIGLVITLALTMATEILVCQFVGAGSYEKAARQMRQSLKAALWGSGIVVAILLAFHRPIMDIYTDDQWVISASFWLFLLAALSEPPRAVNVMVGGALRATGDGLLISIVGPLFTWIVAIPAAYLMVFVLHWGVFGILLSAILDEGVRSYFYWRRWKSNKWHHTHVYALESKVA</sequence>
<feature type="transmembrane region" description="Helical" evidence="7">
    <location>
        <begin position="172"/>
        <end position="193"/>
    </location>
</feature>
<accession>A0ABQ3B0W1</accession>
<keyword evidence="2" id="KW-0813">Transport</keyword>
<feature type="transmembrane region" description="Helical" evidence="7">
    <location>
        <begin position="97"/>
        <end position="121"/>
    </location>
</feature>
<dbReference type="InterPro" id="IPR002528">
    <property type="entry name" value="MATE_fam"/>
</dbReference>
<feature type="transmembrane region" description="Helical" evidence="7">
    <location>
        <begin position="56"/>
        <end position="76"/>
    </location>
</feature>
<feature type="transmembrane region" description="Helical" evidence="7">
    <location>
        <begin position="293"/>
        <end position="317"/>
    </location>
</feature>
<dbReference type="InterPro" id="IPR047135">
    <property type="entry name" value="YsiQ"/>
</dbReference>
<evidence type="ECO:0000256" key="3">
    <source>
        <dbReference type="ARBA" id="ARBA00022475"/>
    </source>
</evidence>
<evidence type="ECO:0000256" key="7">
    <source>
        <dbReference type="SAM" id="Phobius"/>
    </source>
</evidence>
<evidence type="ECO:0000256" key="4">
    <source>
        <dbReference type="ARBA" id="ARBA00022692"/>
    </source>
</evidence>
<evidence type="ECO:0000256" key="6">
    <source>
        <dbReference type="ARBA" id="ARBA00023136"/>
    </source>
</evidence>
<dbReference type="EMBL" id="BMYZ01000001">
    <property type="protein sequence ID" value="GGY74155.1"/>
    <property type="molecule type" value="Genomic_DNA"/>
</dbReference>
<feature type="transmembrane region" description="Helical" evidence="7">
    <location>
        <begin position="205"/>
        <end position="226"/>
    </location>
</feature>
<evidence type="ECO:0000313" key="8">
    <source>
        <dbReference type="EMBL" id="GGY74155.1"/>
    </source>
</evidence>
<feature type="transmembrane region" description="Helical" evidence="7">
    <location>
        <begin position="396"/>
        <end position="417"/>
    </location>
</feature>
<keyword evidence="4 7" id="KW-0812">Transmembrane</keyword>
<gene>
    <name evidence="8" type="ORF">GCM10011613_19380</name>
</gene>
<keyword evidence="9" id="KW-1185">Reference proteome</keyword>
<comment type="caution">
    <text evidence="8">The sequence shown here is derived from an EMBL/GenBank/DDBJ whole genome shotgun (WGS) entry which is preliminary data.</text>
</comment>
<feature type="transmembrane region" description="Helical" evidence="7">
    <location>
        <begin position="423"/>
        <end position="444"/>
    </location>
</feature>
<dbReference type="RefSeq" id="WP_189417890.1">
    <property type="nucleotide sequence ID" value="NZ_BMYZ01000001.1"/>
</dbReference>
<dbReference type="PANTHER" id="PTHR42925">
    <property type="entry name" value="MULTIDRUG AND TOXIN EFFLUX PROTEIN MATE FAMILY"/>
    <property type="match status" value="1"/>
</dbReference>
<protein>
    <submittedName>
        <fullName evidence="8">MATE family efflux transporter</fullName>
    </submittedName>
</protein>
<comment type="subcellular location">
    <subcellularLocation>
        <location evidence="1">Cell inner membrane</location>
        <topology evidence="1">Multi-pass membrane protein</topology>
    </subcellularLocation>
</comment>
<feature type="transmembrane region" description="Helical" evidence="7">
    <location>
        <begin position="359"/>
        <end position="375"/>
    </location>
</feature>
<dbReference type="PIRSF" id="PIRSF006603">
    <property type="entry name" value="DinF"/>
    <property type="match status" value="1"/>
</dbReference>
<reference evidence="9" key="1">
    <citation type="journal article" date="2019" name="Int. J. Syst. Evol. Microbiol.">
        <title>The Global Catalogue of Microorganisms (GCM) 10K type strain sequencing project: providing services to taxonomists for standard genome sequencing and annotation.</title>
        <authorList>
            <consortium name="The Broad Institute Genomics Platform"/>
            <consortium name="The Broad Institute Genome Sequencing Center for Infectious Disease"/>
            <person name="Wu L."/>
            <person name="Ma J."/>
        </authorList>
    </citation>
    <scope>NUCLEOTIDE SEQUENCE [LARGE SCALE GENOMIC DNA]</scope>
    <source>
        <strain evidence="9">KCTC 32239</strain>
    </source>
</reference>
<keyword evidence="6 7" id="KW-0472">Membrane</keyword>
<evidence type="ECO:0000256" key="5">
    <source>
        <dbReference type="ARBA" id="ARBA00022989"/>
    </source>
</evidence>
<feature type="transmembrane region" description="Helical" evidence="7">
    <location>
        <begin position="265"/>
        <end position="287"/>
    </location>
</feature>
<dbReference type="PANTHER" id="PTHR42925:SF2">
    <property type="entry name" value="NA+ DRIVEN MULTIDRUG EFFLUX PUMP"/>
    <property type="match status" value="1"/>
</dbReference>
<feature type="transmembrane region" description="Helical" evidence="7">
    <location>
        <begin position="141"/>
        <end position="160"/>
    </location>
</feature>
<dbReference type="Pfam" id="PF01554">
    <property type="entry name" value="MatE"/>
    <property type="match status" value="2"/>
</dbReference>
<dbReference type="CDD" id="cd13134">
    <property type="entry name" value="MATE_like_8"/>
    <property type="match status" value="1"/>
</dbReference>
<dbReference type="InterPro" id="IPR048279">
    <property type="entry name" value="MdtK-like"/>
</dbReference>
<keyword evidence="3" id="KW-1003">Cell membrane</keyword>